<feature type="region of interest" description="Disordered" evidence="2">
    <location>
        <begin position="1"/>
        <end position="73"/>
    </location>
</feature>
<dbReference type="Pfam" id="PF24798">
    <property type="entry name" value="Ig-CFAP74_4th"/>
    <property type="match status" value="1"/>
</dbReference>
<dbReference type="OrthoDB" id="545169at2759"/>
<dbReference type="PANTHER" id="PTHR22538">
    <property type="entry name" value="CILIA- AND FLAGELLA-ASSOCIATED PROTEIN 74"/>
    <property type="match status" value="1"/>
</dbReference>
<keyword evidence="3" id="KW-0812">Transmembrane</keyword>
<organism evidence="7 8">
    <name type="scientific">Amazona aestiva</name>
    <name type="common">Blue-fronted Amazon parrot</name>
    <dbReference type="NCBI Taxonomy" id="12930"/>
    <lineage>
        <taxon>Eukaryota</taxon>
        <taxon>Metazoa</taxon>
        <taxon>Chordata</taxon>
        <taxon>Craniata</taxon>
        <taxon>Vertebrata</taxon>
        <taxon>Euteleostomi</taxon>
        <taxon>Archelosauria</taxon>
        <taxon>Archosauria</taxon>
        <taxon>Dinosauria</taxon>
        <taxon>Saurischia</taxon>
        <taxon>Theropoda</taxon>
        <taxon>Coelurosauria</taxon>
        <taxon>Aves</taxon>
        <taxon>Neognathae</taxon>
        <taxon>Neoaves</taxon>
        <taxon>Telluraves</taxon>
        <taxon>Australaves</taxon>
        <taxon>Psittaciformes</taxon>
        <taxon>Psittacidae</taxon>
        <taxon>Amazona</taxon>
    </lineage>
</organism>
<name>A0A0Q3LZ27_AMAAE</name>
<reference evidence="7 8" key="1">
    <citation type="submission" date="2015-10" db="EMBL/GenBank/DDBJ databases">
        <authorList>
            <person name="Gilbert D.G."/>
        </authorList>
    </citation>
    <scope>NUCLEOTIDE SEQUENCE [LARGE SCALE GENOMIC DNA]</scope>
    <source>
        <strain evidence="7">FVVF132</strain>
    </source>
</reference>
<feature type="region of interest" description="Disordered" evidence="2">
    <location>
        <begin position="1067"/>
        <end position="1093"/>
    </location>
</feature>
<dbReference type="Proteomes" id="UP000051836">
    <property type="component" value="Unassembled WGS sequence"/>
</dbReference>
<proteinExistence type="predicted"/>
<keyword evidence="8" id="KW-1185">Reference proteome</keyword>
<feature type="transmembrane region" description="Helical" evidence="3">
    <location>
        <begin position="1369"/>
        <end position="1391"/>
    </location>
</feature>
<accession>A0A0Q3LZ27</accession>
<dbReference type="InterPro" id="IPR056306">
    <property type="entry name" value="Ig-CFAP74_2nd"/>
</dbReference>
<evidence type="ECO:0000256" key="3">
    <source>
        <dbReference type="SAM" id="Phobius"/>
    </source>
</evidence>
<comment type="caution">
    <text evidence="7">The sequence shown here is derived from an EMBL/GenBank/DDBJ whole genome shotgun (WGS) entry which is preliminary data.</text>
</comment>
<evidence type="ECO:0000259" key="6">
    <source>
        <dbReference type="Pfam" id="PF24798"/>
    </source>
</evidence>
<protein>
    <recommendedName>
        <fullName evidence="9">Cilia- and flagella-associated protein 74</fullName>
    </recommendedName>
</protein>
<feature type="coiled-coil region" evidence="1">
    <location>
        <begin position="96"/>
        <end position="123"/>
    </location>
</feature>
<keyword evidence="1" id="KW-0175">Coiled coil</keyword>
<dbReference type="InterPro" id="IPR056310">
    <property type="entry name" value="Ig-CFAP74_4th"/>
</dbReference>
<evidence type="ECO:0000313" key="7">
    <source>
        <dbReference type="EMBL" id="KQK75773.1"/>
    </source>
</evidence>
<evidence type="ECO:0008006" key="9">
    <source>
        <dbReference type="Google" id="ProtNLM"/>
    </source>
</evidence>
<keyword evidence="3" id="KW-0472">Membrane</keyword>
<evidence type="ECO:0000259" key="5">
    <source>
        <dbReference type="Pfam" id="PF24778"/>
    </source>
</evidence>
<evidence type="ECO:0000313" key="8">
    <source>
        <dbReference type="Proteomes" id="UP000051836"/>
    </source>
</evidence>
<dbReference type="Pfam" id="PF24778">
    <property type="entry name" value="Ig-CFAP74_3rd"/>
    <property type="match status" value="1"/>
</dbReference>
<keyword evidence="3" id="KW-1133">Transmembrane helix</keyword>
<gene>
    <name evidence="7" type="ORF">AAES_255192</name>
</gene>
<sequence length="1548" mass="172925">MDDNESSCSEVEEQKSSLPFLEEEAKEDKAGQLSNVEECWRESKAEEELTGGGKMGNKDTSEQVGDKRGSSMESLEQNLGDINNIQAMKHKDRICLLRLQRNLKELNDIARKKELEVQKHRDKLSTCQLRIKTLAKHLDYIGTEIEKEEEAGNVAALSCLWAVHRRLCAELKQEKDLELKIALTIKDNTLEMWHIETEQGKYETLHDRLKKDEEELKKKYQEQAEVRIWESKIAALQAERKQQPRVKKEKEAQKEYQEKHKKILEDAKRNREKAFCFLRKSMARIREKNAKEEVKTQEHMEKRIQAVLSLKTSLTSNREKLQALQAWNKAKALEAEKQELKMREAILAEGGNVAKEIFLHKQLLKHEEEKQAFREQQKSRKIEIVSQILREKASIHKQRKSQSCTKAIKGDCKPEDSFLWRMKTWQYIEKACKHSAGASAASSAGERNASVGEISAEILHNMLSESGEDEEDRDKVLVQPEFPGLWSQECDLHEDFDVGRVYKEKIVLINASYSVNCCRLVGISEWLKDFISVHFDPPGKMSPGMSCEVVVTFKPMINETLEGEVLFMAQTSSFAVPLKCTAKRCILALDKELIDFGSHVVGETIAQTISLTNSGALGTRFRVQMSAGDSRTDRPTAESAPGRMVTQNLSDSVPEKEVRNSPVNSVAEMKEQIGSNHSEGMTYCAAQVEPQRTETSLSRSSTEHLGQDILNSRSDLDTDAAHNLVEFSPEETPVEIMLGKVTEGEIGPFSSVKLQILFVPAVPGDVRTEFVIVFDNLDCKPLCFSAIGVSMDMPVWVLNPNIDLKICMYDRLYQDCIVIQSRHSLPQDARSYFNEETRILEVPVTILTVDKATKVNITVHAIVTTSDLEISPAQINFGYCTIYEAVQANVVLTNKSILPQEFGFVGLPEFVEIQPNDGLGILLPLESLTLDIIFKANKAKDYSFELTCKSEINRQFKLSCKAVGVHPPLELSHSLVQFAATALNSVSTATLYVMNPHVSINHFTHTVPRIGNGEVVPVGPASFEFCVPEDCPVTITPSVGTVLPGKKKKKDEKRGGKKLSVFITRQQSSRQLVRDGGSKHLSSPCSSEQPEPEELMHAPYNTLYLELHCPAVAPSVVVTSNHGKNTVDFGDVAVGTQNYNGLSVFSIFPTEGEIVAGKSQDFIVTFSPDHESLYYSDCLKVVLFGKEIAHVIHLKGAARDHPVFVEGGVPLDVPIESLAVTPPLSSQGAPKEELQEPVKSILLALVYMDGESSPAPAVTELRIGAIRTARFAFKKPTEFAFHDLPLLQQKGFAVEPAQGTIEWGQVKRIRVSWVPPADFCDDDPPLVTALLALKGDVKESYQILFMTKIVSAYAPTECPQNMSNWTSLWYIWLILLTLFLLLLCGITASCIKFCCRKKRLPVETFSRHPYDLTVIAIDSDSTAHSTVTSYSSWQYPLSAPIPSVFVDMDKNTVSLPAYSLYAMELPPSYDEAVQMGKQHIEVPWISQKCNNIPGQVASGGMNPIQYSPGTSNRYPATQANSGNSEDATQQQLQLCDLFQMGSKGREGE</sequence>
<evidence type="ECO:0000256" key="2">
    <source>
        <dbReference type="SAM" id="MobiDB-lite"/>
    </source>
</evidence>
<dbReference type="InterPro" id="IPR056307">
    <property type="entry name" value="Ig-CFAP74_3rd"/>
</dbReference>
<dbReference type="Pfam" id="PF24771">
    <property type="entry name" value="Ig_CFAP74_1st"/>
    <property type="match status" value="1"/>
</dbReference>
<feature type="domain" description="CFAP74 second Ig-like" evidence="4">
    <location>
        <begin position="587"/>
        <end position="793"/>
    </location>
</feature>
<feature type="compositionally biased region" description="Polar residues" evidence="2">
    <location>
        <begin position="1504"/>
        <end position="1529"/>
    </location>
</feature>
<dbReference type="STRING" id="12930.A0A0Q3LZ27"/>
<dbReference type="Pfam" id="PF24770">
    <property type="entry name" value="Ig-CFAP74_2"/>
    <property type="match status" value="1"/>
</dbReference>
<feature type="domain" description="CFAP74 third Ig-like" evidence="5">
    <location>
        <begin position="795"/>
        <end position="824"/>
    </location>
</feature>
<feature type="compositionally biased region" description="Basic and acidic residues" evidence="2">
    <location>
        <begin position="56"/>
        <end position="70"/>
    </location>
</feature>
<dbReference type="EMBL" id="LMAW01002900">
    <property type="protein sequence ID" value="KQK75773.1"/>
    <property type="molecule type" value="Genomic_DNA"/>
</dbReference>
<feature type="region of interest" description="Disordered" evidence="2">
    <location>
        <begin position="1502"/>
        <end position="1529"/>
    </location>
</feature>
<dbReference type="PANTHER" id="PTHR22538:SF0">
    <property type="entry name" value="CILIA- AND FLAGELLA-ASSOCIATED PROTEIN 74"/>
    <property type="match status" value="1"/>
</dbReference>
<evidence type="ECO:0000256" key="1">
    <source>
        <dbReference type="SAM" id="Coils"/>
    </source>
</evidence>
<evidence type="ECO:0000259" key="4">
    <source>
        <dbReference type="Pfam" id="PF24770"/>
    </source>
</evidence>
<dbReference type="Pfam" id="PF14979">
    <property type="entry name" value="TMEM52"/>
    <property type="match status" value="1"/>
</dbReference>
<feature type="domain" description="CFAP74 fourth Ig-like" evidence="6">
    <location>
        <begin position="870"/>
        <end position="964"/>
    </location>
</feature>
<dbReference type="Gene3D" id="2.60.40.10">
    <property type="entry name" value="Immunoglobulins"/>
    <property type="match status" value="3"/>
</dbReference>
<feature type="coiled-coil region" evidence="1">
    <location>
        <begin position="195"/>
        <end position="266"/>
    </location>
</feature>
<feature type="region of interest" description="Disordered" evidence="2">
    <location>
        <begin position="625"/>
        <end position="663"/>
    </location>
</feature>
<feature type="compositionally biased region" description="Basic and acidic residues" evidence="2">
    <location>
        <begin position="38"/>
        <end position="47"/>
    </location>
</feature>
<dbReference type="InterPro" id="IPR013783">
    <property type="entry name" value="Ig-like_fold"/>
</dbReference>